<accession>A0A1D1Y1L5</accession>
<proteinExistence type="predicted"/>
<dbReference type="AlphaFoldDB" id="A0A1D1Y1L5"/>
<organism evidence="3">
    <name type="scientific">Anthurium amnicola</name>
    <dbReference type="NCBI Taxonomy" id="1678845"/>
    <lineage>
        <taxon>Eukaryota</taxon>
        <taxon>Viridiplantae</taxon>
        <taxon>Streptophyta</taxon>
        <taxon>Embryophyta</taxon>
        <taxon>Tracheophyta</taxon>
        <taxon>Spermatophyta</taxon>
        <taxon>Magnoliopsida</taxon>
        <taxon>Liliopsida</taxon>
        <taxon>Araceae</taxon>
        <taxon>Pothoideae</taxon>
        <taxon>Potheae</taxon>
        <taxon>Anthurium</taxon>
    </lineage>
</organism>
<dbReference type="EMBL" id="GDJX01019399">
    <property type="protein sequence ID" value="JAT48537.1"/>
    <property type="molecule type" value="Transcribed_RNA"/>
</dbReference>
<name>A0A1D1Y1L5_9ARAE</name>
<feature type="non-terminal residue" evidence="3">
    <location>
        <position position="109"/>
    </location>
</feature>
<evidence type="ECO:0000256" key="1">
    <source>
        <dbReference type="SAM" id="MobiDB-lite"/>
    </source>
</evidence>
<keyword evidence="2" id="KW-0472">Membrane</keyword>
<evidence type="ECO:0000256" key="2">
    <source>
        <dbReference type="SAM" id="Phobius"/>
    </source>
</evidence>
<protein>
    <submittedName>
        <fullName evidence="3">Low affinity cationic amino acid transporter 2</fullName>
    </submittedName>
</protein>
<keyword evidence="2" id="KW-0812">Transmembrane</keyword>
<gene>
    <name evidence="3" type="primary">SLC7A2_0</name>
    <name evidence="3" type="ORF">g.135870</name>
</gene>
<feature type="transmembrane region" description="Helical" evidence="2">
    <location>
        <begin position="34"/>
        <end position="53"/>
    </location>
</feature>
<keyword evidence="2" id="KW-1133">Transmembrane helix</keyword>
<evidence type="ECO:0000313" key="3">
    <source>
        <dbReference type="EMBL" id="JAT48537.1"/>
    </source>
</evidence>
<reference evidence="3" key="1">
    <citation type="submission" date="2015-07" db="EMBL/GenBank/DDBJ databases">
        <title>Transcriptome Assembly of Anthurium amnicola.</title>
        <authorList>
            <person name="Suzuki J."/>
        </authorList>
    </citation>
    <scope>NUCLEOTIDE SEQUENCE</scope>
</reference>
<feature type="non-terminal residue" evidence="3">
    <location>
        <position position="1"/>
    </location>
</feature>
<sequence>AFAPTRSTSDRRNMKPSPASSPVLLPTLRSPEKIALLFLPLFLLVLICALNFPSEFHLHGLARLRSSAFAATTAAPDDPDFRLLMGVLTYADNYEARHRLRLLHSLQPP</sequence>
<feature type="region of interest" description="Disordered" evidence="1">
    <location>
        <begin position="1"/>
        <end position="22"/>
    </location>
</feature>